<comment type="cofactor">
    <cofactor evidence="8">
        <name>Mg(2+)</name>
        <dbReference type="ChEBI" id="CHEBI:18420"/>
    </cofactor>
    <cofactor evidence="8">
        <name>Mn(2+)</name>
        <dbReference type="ChEBI" id="CHEBI:29035"/>
    </cofactor>
</comment>
<comment type="function">
    <text evidence="8">CRISPR (clustered regularly interspaced short palindromic repeat), is an adaptive immune system that provides protection against mobile genetic elements (viruses, transposable elements and conjugative plasmids). CRISPR clusters contain spacers, sequences complementary to antecedent mobile elements, and target invading nucleic acids. CRISPR clusters are transcribed and processed into CRISPR RNA (crRNA). Acts as a dsDNA endonuclease. Involved in the integration of spacer DNA into the CRISPR cassette.</text>
</comment>
<gene>
    <name evidence="8" type="primary">cas1</name>
    <name evidence="9" type="ORF">FOKN1_1327</name>
</gene>
<keyword evidence="6 8" id="KW-0051">Antiviral defense</keyword>
<feature type="binding site" evidence="8">
    <location>
        <position position="233"/>
    </location>
    <ligand>
        <name>Mn(2+)</name>
        <dbReference type="ChEBI" id="CHEBI:29035"/>
    </ligand>
</feature>
<evidence type="ECO:0000313" key="9">
    <source>
        <dbReference type="EMBL" id="BAZ93725.1"/>
    </source>
</evidence>
<dbReference type="Pfam" id="PF01867">
    <property type="entry name" value="Cas_Cas1"/>
    <property type="match status" value="1"/>
</dbReference>
<keyword evidence="8" id="KW-0464">Manganese</keyword>
<name>A0A1Z4VQG3_9GAMM</name>
<organism evidence="9 10">
    <name type="scientific">Thiohalobacter thiocyanaticus</name>
    <dbReference type="NCBI Taxonomy" id="585455"/>
    <lineage>
        <taxon>Bacteria</taxon>
        <taxon>Pseudomonadati</taxon>
        <taxon>Pseudomonadota</taxon>
        <taxon>Gammaproteobacteria</taxon>
        <taxon>Thiohalobacterales</taxon>
        <taxon>Thiohalobacteraceae</taxon>
        <taxon>Thiohalobacter</taxon>
    </lineage>
</organism>
<sequence length="300" mass="33718">MLSKRANVFYLEHVRVLQKDDRVVYMTQSSNPVEQIVNIPDKNTAFILLGKGSSITDAAVRMLAESNVIIGFTGSGGSPMHGIVDPVFITPQDEYRPTEYMQNWVRFWLDEDARLSAAKDFLRYRIELSQAFYPKISEFELPGALTDDFSFAIDKCANVTELLTAEARYAKQLYALHANASAIKFSRTPGEVSGDEKNRRANSFLDHGNYIAYGYAAAALHVLGINYAFPVLHGKTRRGALVFDVADLVKDWLIMPAAFDAARRKVKDQAFRATVIERAIQYEVLDILIPFLKSVSSKYI</sequence>
<dbReference type="EMBL" id="AP018052">
    <property type="protein sequence ID" value="BAZ93725.1"/>
    <property type="molecule type" value="Genomic_DNA"/>
</dbReference>
<keyword evidence="4 8" id="KW-0378">Hydrolase</keyword>
<reference evidence="9 10" key="1">
    <citation type="submission" date="2017-05" db="EMBL/GenBank/DDBJ databases">
        <title>Thiocyanate degradation by Thiohalobacter thiocyanaticus FOKN1.</title>
        <authorList>
            <person name="Oshiki M."/>
            <person name="Fukushima T."/>
            <person name="Kawano S."/>
            <person name="Nakagawa J."/>
        </authorList>
    </citation>
    <scope>NUCLEOTIDE SEQUENCE [LARGE SCALE GENOMIC DNA]</scope>
    <source>
        <strain evidence="9 10">FOKN1</strain>
    </source>
</reference>
<dbReference type="GO" id="GO:0046872">
    <property type="term" value="F:metal ion binding"/>
    <property type="evidence" value="ECO:0007669"/>
    <property type="project" value="UniProtKB-UniRule"/>
</dbReference>
<accession>A0A1Z4VQG3</accession>
<dbReference type="GO" id="GO:0003677">
    <property type="term" value="F:DNA binding"/>
    <property type="evidence" value="ECO:0007669"/>
    <property type="project" value="UniProtKB-KW"/>
</dbReference>
<feature type="binding site" evidence="8">
    <location>
        <position position="247"/>
    </location>
    <ligand>
        <name>Mn(2+)</name>
        <dbReference type="ChEBI" id="CHEBI:29035"/>
    </ligand>
</feature>
<dbReference type="HAMAP" id="MF_01470">
    <property type="entry name" value="Cas1"/>
    <property type="match status" value="1"/>
</dbReference>
<feature type="binding site" evidence="8">
    <location>
        <position position="166"/>
    </location>
    <ligand>
        <name>Mn(2+)</name>
        <dbReference type="ChEBI" id="CHEBI:29035"/>
    </ligand>
</feature>
<evidence type="ECO:0000313" key="10">
    <source>
        <dbReference type="Proteomes" id="UP000218765"/>
    </source>
</evidence>
<dbReference type="GO" id="GO:0051607">
    <property type="term" value="P:defense response to virus"/>
    <property type="evidence" value="ECO:0007669"/>
    <property type="project" value="UniProtKB-UniRule"/>
</dbReference>
<evidence type="ECO:0000256" key="5">
    <source>
        <dbReference type="ARBA" id="ARBA00022842"/>
    </source>
</evidence>
<keyword evidence="3 8" id="KW-0255">Endonuclease</keyword>
<evidence type="ECO:0000256" key="8">
    <source>
        <dbReference type="HAMAP-Rule" id="MF_01470"/>
    </source>
</evidence>
<dbReference type="InterPro" id="IPR042211">
    <property type="entry name" value="CRISPR-assoc_Cas1_N"/>
</dbReference>
<dbReference type="InterPro" id="IPR002729">
    <property type="entry name" value="CRISPR-assoc_Cas1"/>
</dbReference>
<evidence type="ECO:0000256" key="7">
    <source>
        <dbReference type="ARBA" id="ARBA00023125"/>
    </source>
</evidence>
<dbReference type="InterPro" id="IPR019857">
    <property type="entry name" value="CRISPR-assoc_Cas1_YPEST-subtyp"/>
</dbReference>
<dbReference type="Gene3D" id="1.20.120.920">
    <property type="entry name" value="CRISPR-associated endonuclease Cas1, C-terminal domain"/>
    <property type="match status" value="1"/>
</dbReference>
<evidence type="ECO:0000256" key="4">
    <source>
        <dbReference type="ARBA" id="ARBA00022801"/>
    </source>
</evidence>
<keyword evidence="7 8" id="KW-0238">DNA-binding</keyword>
<dbReference type="Proteomes" id="UP000218765">
    <property type="component" value="Chromosome"/>
</dbReference>
<dbReference type="GO" id="GO:0004520">
    <property type="term" value="F:DNA endonuclease activity"/>
    <property type="evidence" value="ECO:0007669"/>
    <property type="project" value="InterPro"/>
</dbReference>
<evidence type="ECO:0000256" key="2">
    <source>
        <dbReference type="ARBA" id="ARBA00022723"/>
    </source>
</evidence>
<dbReference type="GO" id="GO:0043571">
    <property type="term" value="P:maintenance of CRISPR repeat elements"/>
    <property type="evidence" value="ECO:0007669"/>
    <property type="project" value="UniProtKB-UniRule"/>
</dbReference>
<keyword evidence="5 8" id="KW-0460">Magnesium</keyword>
<dbReference type="InterPro" id="IPR042206">
    <property type="entry name" value="CRISPR-assoc_Cas1_C"/>
</dbReference>
<dbReference type="GO" id="GO:0016787">
    <property type="term" value="F:hydrolase activity"/>
    <property type="evidence" value="ECO:0007669"/>
    <property type="project" value="UniProtKB-KW"/>
</dbReference>
<comment type="subunit">
    <text evidence="8">Homodimer, forms a heterotetramer with a Cas2 homodimer.</text>
</comment>
<dbReference type="NCBIfam" id="TIGR00287">
    <property type="entry name" value="cas1"/>
    <property type="match status" value="1"/>
</dbReference>
<dbReference type="NCBIfam" id="TIGR03637">
    <property type="entry name" value="cas1_YPEST"/>
    <property type="match status" value="1"/>
</dbReference>
<dbReference type="AlphaFoldDB" id="A0A1Z4VQG3"/>
<protein>
    <recommendedName>
        <fullName evidence="8">CRISPR-associated endonuclease Cas1</fullName>
        <ecNumber evidence="8">3.1.-.-</ecNumber>
    </recommendedName>
</protein>
<keyword evidence="10" id="KW-1185">Reference proteome</keyword>
<proteinExistence type="inferred from homology"/>
<comment type="similarity">
    <text evidence="8">Belongs to the CRISPR-associated endonuclease Cas1 family.</text>
</comment>
<keyword evidence="2 8" id="KW-0479">Metal-binding</keyword>
<dbReference type="KEGG" id="ttc:FOKN1_1327"/>
<keyword evidence="1 8" id="KW-0540">Nuclease</keyword>
<dbReference type="EC" id="3.1.-.-" evidence="8"/>
<evidence type="ECO:0000256" key="1">
    <source>
        <dbReference type="ARBA" id="ARBA00022722"/>
    </source>
</evidence>
<evidence type="ECO:0000256" key="3">
    <source>
        <dbReference type="ARBA" id="ARBA00022759"/>
    </source>
</evidence>
<evidence type="ECO:0000256" key="6">
    <source>
        <dbReference type="ARBA" id="ARBA00023118"/>
    </source>
</evidence>
<dbReference type="Gene3D" id="3.100.10.20">
    <property type="entry name" value="CRISPR-associated endonuclease Cas1, N-terminal domain"/>
    <property type="match status" value="1"/>
</dbReference>